<feature type="compositionally biased region" description="Acidic residues" evidence="1">
    <location>
        <begin position="26"/>
        <end position="45"/>
    </location>
</feature>
<dbReference type="Proteomes" id="UP001153076">
    <property type="component" value="Unassembled WGS sequence"/>
</dbReference>
<sequence length="281" mass="30616">MNAGSKKLRKNVYTYLTEPSQPIILENDEEYESSDDDGNDGEEDIEAYNFQNNPYLQSALMNEETFMVQSIEDINISTQDTITQGLSGRQPTSQSGKGSTWQTKGKEKVVSNNNSVQMKHQRRQSRGSASKCWPERPNRGTTQQSTTNIATSIQIIRSMIENGNLLKANARWPPPESSTLSVDLPKVGVLSVAPDASTQHALAQPPSLHNECPLCSADGRPHQAYLAPPCGNYYALQQISDRSSFVAGKGIAEVPTSIPGILTREEPSSIAGTKGSTGFPE</sequence>
<evidence type="ECO:0000256" key="1">
    <source>
        <dbReference type="SAM" id="MobiDB-lite"/>
    </source>
</evidence>
<protein>
    <submittedName>
        <fullName evidence="2">Uncharacterized protein</fullName>
    </submittedName>
</protein>
<name>A0A9Q1JZU2_9CARY</name>
<accession>A0A9Q1JZU2</accession>
<evidence type="ECO:0000313" key="2">
    <source>
        <dbReference type="EMBL" id="KAJ8433885.1"/>
    </source>
</evidence>
<feature type="region of interest" description="Disordered" evidence="1">
    <location>
        <begin position="19"/>
        <end position="45"/>
    </location>
</feature>
<comment type="caution">
    <text evidence="2">The sequence shown here is derived from an EMBL/GenBank/DDBJ whole genome shotgun (WGS) entry which is preliminary data.</text>
</comment>
<dbReference type="EMBL" id="JAKOGI010000512">
    <property type="protein sequence ID" value="KAJ8433885.1"/>
    <property type="molecule type" value="Genomic_DNA"/>
</dbReference>
<gene>
    <name evidence="2" type="ORF">Cgig2_004607</name>
</gene>
<feature type="region of interest" description="Disordered" evidence="1">
    <location>
        <begin position="84"/>
        <end position="146"/>
    </location>
</feature>
<organism evidence="2 3">
    <name type="scientific">Carnegiea gigantea</name>
    <dbReference type="NCBI Taxonomy" id="171969"/>
    <lineage>
        <taxon>Eukaryota</taxon>
        <taxon>Viridiplantae</taxon>
        <taxon>Streptophyta</taxon>
        <taxon>Embryophyta</taxon>
        <taxon>Tracheophyta</taxon>
        <taxon>Spermatophyta</taxon>
        <taxon>Magnoliopsida</taxon>
        <taxon>eudicotyledons</taxon>
        <taxon>Gunneridae</taxon>
        <taxon>Pentapetalae</taxon>
        <taxon>Caryophyllales</taxon>
        <taxon>Cactineae</taxon>
        <taxon>Cactaceae</taxon>
        <taxon>Cactoideae</taxon>
        <taxon>Echinocereeae</taxon>
        <taxon>Carnegiea</taxon>
    </lineage>
</organism>
<dbReference type="AlphaFoldDB" id="A0A9Q1JZU2"/>
<reference evidence="2" key="1">
    <citation type="submission" date="2022-04" db="EMBL/GenBank/DDBJ databases">
        <title>Carnegiea gigantea Genome sequencing and assembly v2.</title>
        <authorList>
            <person name="Copetti D."/>
            <person name="Sanderson M.J."/>
            <person name="Burquez A."/>
            <person name="Wojciechowski M.F."/>
        </authorList>
    </citation>
    <scope>NUCLEOTIDE SEQUENCE</scope>
    <source>
        <strain evidence="2">SGP5-SGP5p</strain>
        <tissue evidence="2">Aerial part</tissue>
    </source>
</reference>
<proteinExistence type="predicted"/>
<evidence type="ECO:0000313" key="3">
    <source>
        <dbReference type="Proteomes" id="UP001153076"/>
    </source>
</evidence>
<feature type="compositionally biased region" description="Polar residues" evidence="1">
    <location>
        <begin position="84"/>
        <end position="103"/>
    </location>
</feature>
<keyword evidence="3" id="KW-1185">Reference proteome</keyword>